<dbReference type="GeneID" id="9680777"/>
<accession>C1MGX1</accession>
<dbReference type="SUPFAM" id="SSF55331">
    <property type="entry name" value="Tautomerase/MIF"/>
    <property type="match status" value="1"/>
</dbReference>
<dbReference type="InterPro" id="IPR014347">
    <property type="entry name" value="Tautomerase/MIF_sf"/>
</dbReference>
<dbReference type="EMBL" id="GG663735">
    <property type="protein sequence ID" value="EEH60102.1"/>
    <property type="molecule type" value="Genomic_DNA"/>
</dbReference>
<gene>
    <name evidence="1" type="primary">PSP4</name>
    <name evidence="1" type="ORF">MICPUCDRAFT_70671</name>
</gene>
<dbReference type="Proteomes" id="UP000001876">
    <property type="component" value="Unassembled WGS sequence"/>
</dbReference>
<dbReference type="eggNOG" id="ENOG502SFT7">
    <property type="taxonomic scope" value="Eukaryota"/>
</dbReference>
<evidence type="ECO:0000313" key="1">
    <source>
        <dbReference type="EMBL" id="EEH60102.1"/>
    </source>
</evidence>
<evidence type="ECO:0000313" key="2">
    <source>
        <dbReference type="Proteomes" id="UP000001876"/>
    </source>
</evidence>
<proteinExistence type="predicted"/>
<dbReference type="RefSeq" id="XP_003054850.1">
    <property type="nucleotide sequence ID" value="XM_003054804.1"/>
</dbReference>
<dbReference type="OrthoDB" id="35315at2759"/>
<keyword evidence="2" id="KW-1185">Reference proteome</keyword>
<reference evidence="1 2" key="1">
    <citation type="journal article" date="2009" name="Science">
        <title>Green evolution and dynamic adaptations revealed by genomes of the marine picoeukaryotes Micromonas.</title>
        <authorList>
            <person name="Worden A.Z."/>
            <person name="Lee J.H."/>
            <person name="Mock T."/>
            <person name="Rouze P."/>
            <person name="Simmons M.P."/>
            <person name="Aerts A.L."/>
            <person name="Allen A.E."/>
            <person name="Cuvelier M.L."/>
            <person name="Derelle E."/>
            <person name="Everett M.V."/>
            <person name="Foulon E."/>
            <person name="Grimwood J."/>
            <person name="Gundlach H."/>
            <person name="Henrissat B."/>
            <person name="Napoli C."/>
            <person name="McDonald S.M."/>
            <person name="Parker M.S."/>
            <person name="Rombauts S."/>
            <person name="Salamov A."/>
            <person name="Von Dassow P."/>
            <person name="Badger J.H."/>
            <person name="Coutinho P.M."/>
            <person name="Demir E."/>
            <person name="Dubchak I."/>
            <person name="Gentemann C."/>
            <person name="Eikrem W."/>
            <person name="Gready J.E."/>
            <person name="John U."/>
            <person name="Lanier W."/>
            <person name="Lindquist E.A."/>
            <person name="Lucas S."/>
            <person name="Mayer K.F."/>
            <person name="Moreau H."/>
            <person name="Not F."/>
            <person name="Otillar R."/>
            <person name="Panaud O."/>
            <person name="Pangilinan J."/>
            <person name="Paulsen I."/>
            <person name="Piegu B."/>
            <person name="Poliakov A."/>
            <person name="Robbens S."/>
            <person name="Schmutz J."/>
            <person name="Toulza E."/>
            <person name="Wyss T."/>
            <person name="Zelensky A."/>
            <person name="Zhou K."/>
            <person name="Armbrust E.V."/>
            <person name="Bhattacharya D."/>
            <person name="Goodenough U.W."/>
            <person name="Van de Peer Y."/>
            <person name="Grigoriev I.V."/>
        </authorList>
    </citation>
    <scope>NUCLEOTIDE SEQUENCE [LARGE SCALE GENOMIC DNA]</scope>
    <source>
        <strain evidence="1 2">CCMP1545</strain>
    </source>
</reference>
<dbReference type="KEGG" id="mpp:MICPUCDRAFT_70671"/>
<organism evidence="2">
    <name type="scientific">Micromonas pusilla (strain CCMP1545)</name>
    <name type="common">Picoplanktonic green alga</name>
    <dbReference type="NCBI Taxonomy" id="564608"/>
    <lineage>
        <taxon>Eukaryota</taxon>
        <taxon>Viridiplantae</taxon>
        <taxon>Chlorophyta</taxon>
        <taxon>Mamiellophyceae</taxon>
        <taxon>Mamiellales</taxon>
        <taxon>Mamiellaceae</taxon>
        <taxon>Micromonas</taxon>
    </lineage>
</organism>
<dbReference type="AlphaFoldDB" id="C1MGX1"/>
<sequence>MPFVHVAWLPKACRTPEIRKEVASAIIKAVTAVKGAEITPDKVVVRFSEAVDGFALPPGHTHENVDQPVAKK</sequence>
<name>C1MGX1_MICPC</name>
<protein>
    <submittedName>
        <fullName evidence="1">Prasinophyte-specific protein-4</fullName>
    </submittedName>
</protein>